<sequence length="124" mass="14284">MKDIHDSEILELSIKFREEKLVLNLISDSNEEFSIDFTEVFCFEFEEPNSYTVLYDITKIDTLDKVIATDNNFDEKLKNVMNSNLFRTPEDYNDLLLSGGYNLYVLHSSVGMHGTIIAKSMIVS</sequence>
<gene>
    <name evidence="1" type="ORF">ACFO26_02960</name>
</gene>
<keyword evidence="2" id="KW-1185">Reference proteome</keyword>
<comment type="caution">
    <text evidence="1">The sequence shown here is derived from an EMBL/GenBank/DDBJ whole genome shotgun (WGS) entry which is preliminary data.</text>
</comment>
<dbReference type="RefSeq" id="WP_213533870.1">
    <property type="nucleotide sequence ID" value="NZ_BOVQ01000002.1"/>
</dbReference>
<evidence type="ECO:0000313" key="2">
    <source>
        <dbReference type="Proteomes" id="UP001595987"/>
    </source>
</evidence>
<protein>
    <submittedName>
        <fullName evidence="1">Uncharacterized protein</fullName>
    </submittedName>
</protein>
<evidence type="ECO:0000313" key="1">
    <source>
        <dbReference type="EMBL" id="MFC4651856.1"/>
    </source>
</evidence>
<dbReference type="EMBL" id="JBHSGD010000004">
    <property type="protein sequence ID" value="MFC4651856.1"/>
    <property type="molecule type" value="Genomic_DNA"/>
</dbReference>
<accession>A0ABV9JC38</accession>
<name>A0ABV9JC38_9LACT</name>
<organism evidence="1 2">
    <name type="scientific">Lactococcus nasutitermitis</name>
    <dbReference type="NCBI Taxonomy" id="1652957"/>
    <lineage>
        <taxon>Bacteria</taxon>
        <taxon>Bacillati</taxon>
        <taxon>Bacillota</taxon>
        <taxon>Bacilli</taxon>
        <taxon>Lactobacillales</taxon>
        <taxon>Streptococcaceae</taxon>
        <taxon>Lactococcus</taxon>
    </lineage>
</organism>
<dbReference type="Proteomes" id="UP001595987">
    <property type="component" value="Unassembled WGS sequence"/>
</dbReference>
<reference evidence="2" key="1">
    <citation type="journal article" date="2019" name="Int. J. Syst. Evol. Microbiol.">
        <title>The Global Catalogue of Microorganisms (GCM) 10K type strain sequencing project: providing services to taxonomists for standard genome sequencing and annotation.</title>
        <authorList>
            <consortium name="The Broad Institute Genomics Platform"/>
            <consortium name="The Broad Institute Genome Sequencing Center for Infectious Disease"/>
            <person name="Wu L."/>
            <person name="Ma J."/>
        </authorList>
    </citation>
    <scope>NUCLEOTIDE SEQUENCE [LARGE SCALE GENOMIC DNA]</scope>
    <source>
        <strain evidence="2">CCUG 63287</strain>
    </source>
</reference>
<proteinExistence type="predicted"/>